<name>A0A699U8V4_TANCI</name>
<protein>
    <submittedName>
        <fullName evidence="2">Uncharacterized protein</fullName>
    </submittedName>
</protein>
<sequence length="142" mass="15853">SDYKVQATHSFPSYESRFSASHPAPARARRGGRAHRPVWAGGGAARNRPALAHPAPGAESQAPRPRHLPDADRAGPGLRRGRGRGVPRLRVPHRLWRHPPPRASRVRGRARLRRRAAAPRVGYPRRRRHQLVPGAARRPQRP</sequence>
<feature type="compositionally biased region" description="Basic residues" evidence="1">
    <location>
        <begin position="79"/>
        <end position="130"/>
    </location>
</feature>
<dbReference type="EMBL" id="BKCJ011291621">
    <property type="protein sequence ID" value="GFD16194.1"/>
    <property type="molecule type" value="Genomic_DNA"/>
</dbReference>
<proteinExistence type="predicted"/>
<accession>A0A699U8V4</accession>
<feature type="region of interest" description="Disordered" evidence="1">
    <location>
        <begin position="1"/>
        <end position="142"/>
    </location>
</feature>
<comment type="caution">
    <text evidence="2">The sequence shown here is derived from an EMBL/GenBank/DDBJ whole genome shotgun (WGS) entry which is preliminary data.</text>
</comment>
<feature type="non-terminal residue" evidence="2">
    <location>
        <position position="1"/>
    </location>
</feature>
<feature type="compositionally biased region" description="Basic residues" evidence="1">
    <location>
        <begin position="27"/>
        <end position="36"/>
    </location>
</feature>
<organism evidence="2">
    <name type="scientific">Tanacetum cinerariifolium</name>
    <name type="common">Dalmatian daisy</name>
    <name type="synonym">Chrysanthemum cinerariifolium</name>
    <dbReference type="NCBI Taxonomy" id="118510"/>
    <lineage>
        <taxon>Eukaryota</taxon>
        <taxon>Viridiplantae</taxon>
        <taxon>Streptophyta</taxon>
        <taxon>Embryophyta</taxon>
        <taxon>Tracheophyta</taxon>
        <taxon>Spermatophyta</taxon>
        <taxon>Magnoliopsida</taxon>
        <taxon>eudicotyledons</taxon>
        <taxon>Gunneridae</taxon>
        <taxon>Pentapetalae</taxon>
        <taxon>asterids</taxon>
        <taxon>campanulids</taxon>
        <taxon>Asterales</taxon>
        <taxon>Asteraceae</taxon>
        <taxon>Asteroideae</taxon>
        <taxon>Anthemideae</taxon>
        <taxon>Anthemidinae</taxon>
        <taxon>Tanacetum</taxon>
    </lineage>
</organism>
<evidence type="ECO:0000256" key="1">
    <source>
        <dbReference type="SAM" id="MobiDB-lite"/>
    </source>
</evidence>
<dbReference type="AlphaFoldDB" id="A0A699U8V4"/>
<gene>
    <name evidence="2" type="ORF">Tci_888163</name>
</gene>
<evidence type="ECO:0000313" key="2">
    <source>
        <dbReference type="EMBL" id="GFD16194.1"/>
    </source>
</evidence>
<feature type="compositionally biased region" description="Polar residues" evidence="1">
    <location>
        <begin position="7"/>
        <end position="18"/>
    </location>
</feature>
<reference evidence="2" key="1">
    <citation type="journal article" date="2019" name="Sci. Rep.">
        <title>Draft genome of Tanacetum cinerariifolium, the natural source of mosquito coil.</title>
        <authorList>
            <person name="Yamashiro T."/>
            <person name="Shiraishi A."/>
            <person name="Satake H."/>
            <person name="Nakayama K."/>
        </authorList>
    </citation>
    <scope>NUCLEOTIDE SEQUENCE</scope>
</reference>